<accession>A0A1E5WLT7</accession>
<dbReference type="Proteomes" id="UP000095767">
    <property type="component" value="Unassembled WGS sequence"/>
</dbReference>
<dbReference type="PANTHER" id="PTHR47865">
    <property type="entry name" value="OS05G0580550 PROTEIN"/>
    <property type="match status" value="1"/>
</dbReference>
<dbReference type="PANTHER" id="PTHR47865:SF1">
    <property type="entry name" value="OS08G0106700 PROTEIN"/>
    <property type="match status" value="1"/>
</dbReference>
<gene>
    <name evidence="1" type="ORF">BAE44_0000613</name>
</gene>
<reference evidence="1 2" key="1">
    <citation type="submission" date="2016-09" db="EMBL/GenBank/DDBJ databases">
        <title>The draft genome of Dichanthelium oligosanthes: A C3 panicoid grass species.</title>
        <authorList>
            <person name="Studer A.J."/>
            <person name="Schnable J.C."/>
            <person name="Brutnell T.P."/>
        </authorList>
    </citation>
    <scope>NUCLEOTIDE SEQUENCE [LARGE SCALE GENOMIC DNA]</scope>
    <source>
        <strain evidence="2">cv. Kellogg 1175</strain>
        <tissue evidence="1">Leaf</tissue>
    </source>
</reference>
<proteinExistence type="predicted"/>
<evidence type="ECO:0000313" key="1">
    <source>
        <dbReference type="EMBL" id="OEL38366.1"/>
    </source>
</evidence>
<protein>
    <submittedName>
        <fullName evidence="1">Uncharacterized protein</fullName>
    </submittedName>
</protein>
<name>A0A1E5WLT7_9POAL</name>
<evidence type="ECO:0000313" key="2">
    <source>
        <dbReference type="Proteomes" id="UP000095767"/>
    </source>
</evidence>
<keyword evidence="2" id="KW-1185">Reference proteome</keyword>
<dbReference type="EMBL" id="LWDX02002013">
    <property type="protein sequence ID" value="OEL38366.1"/>
    <property type="molecule type" value="Genomic_DNA"/>
</dbReference>
<dbReference type="AlphaFoldDB" id="A0A1E5WLT7"/>
<sequence>MLNHLAQMVANGTTTSSGFKKVHLNMCARTLNEHFRAKTADLDVDPLVGAFTSLSDRLANAIEKLAKGDMDLPPDLYNVLKSLPGFNSVHISFYYSHLVAHPHIGRAFYNLPFDAKIDWVVEFITEKFPEN</sequence>
<comment type="caution">
    <text evidence="1">The sequence shown here is derived from an EMBL/GenBank/DDBJ whole genome shotgun (WGS) entry which is preliminary data.</text>
</comment>
<organism evidence="1 2">
    <name type="scientific">Dichanthelium oligosanthes</name>
    <dbReference type="NCBI Taxonomy" id="888268"/>
    <lineage>
        <taxon>Eukaryota</taxon>
        <taxon>Viridiplantae</taxon>
        <taxon>Streptophyta</taxon>
        <taxon>Embryophyta</taxon>
        <taxon>Tracheophyta</taxon>
        <taxon>Spermatophyta</taxon>
        <taxon>Magnoliopsida</taxon>
        <taxon>Liliopsida</taxon>
        <taxon>Poales</taxon>
        <taxon>Poaceae</taxon>
        <taxon>PACMAD clade</taxon>
        <taxon>Panicoideae</taxon>
        <taxon>Panicodae</taxon>
        <taxon>Paniceae</taxon>
        <taxon>Dichantheliinae</taxon>
        <taxon>Dichanthelium</taxon>
    </lineage>
</organism>